<dbReference type="CDD" id="cd00154">
    <property type="entry name" value="Rab"/>
    <property type="match status" value="1"/>
</dbReference>
<dbReference type="KEGG" id="aaf:AURANDRAFT_69665"/>
<dbReference type="InterPro" id="IPR001806">
    <property type="entry name" value="Small_GTPase"/>
</dbReference>
<dbReference type="EMBL" id="GL833122">
    <property type="protein sequence ID" value="EGB11686.1"/>
    <property type="molecule type" value="Genomic_DNA"/>
</dbReference>
<dbReference type="RefSeq" id="XP_009034029.1">
    <property type="nucleotide sequence ID" value="XM_009035781.1"/>
</dbReference>
<keyword evidence="5" id="KW-1185">Reference proteome</keyword>
<dbReference type="OrthoDB" id="9989112at2759"/>
<dbReference type="InterPro" id="IPR027417">
    <property type="entry name" value="P-loop_NTPase"/>
</dbReference>
<dbReference type="PROSITE" id="PS51419">
    <property type="entry name" value="RAB"/>
    <property type="match status" value="1"/>
</dbReference>
<dbReference type="Pfam" id="PF00071">
    <property type="entry name" value="Ras"/>
    <property type="match status" value="1"/>
</dbReference>
<dbReference type="FunFam" id="3.40.50.300:FF:001129">
    <property type="entry name" value="ras-related protein Rab-44 isoform X2"/>
    <property type="match status" value="1"/>
</dbReference>
<dbReference type="Gene3D" id="3.40.50.300">
    <property type="entry name" value="P-loop containing nucleotide triphosphate hydrolases"/>
    <property type="match status" value="1"/>
</dbReference>
<dbReference type="PRINTS" id="PR00449">
    <property type="entry name" value="RASTRNSFRMNG"/>
</dbReference>
<keyword evidence="3" id="KW-0449">Lipoprotein</keyword>
<proteinExistence type="predicted"/>
<protein>
    <submittedName>
        <fullName evidence="4">Uncharacterized protein</fullName>
    </submittedName>
</protein>
<dbReference type="eggNOG" id="KOG0078">
    <property type="taxonomic scope" value="Eukaryota"/>
</dbReference>
<evidence type="ECO:0000256" key="2">
    <source>
        <dbReference type="ARBA" id="ARBA00023134"/>
    </source>
</evidence>
<dbReference type="OMA" id="DGFVLCY"/>
<evidence type="ECO:0000313" key="4">
    <source>
        <dbReference type="EMBL" id="EGB11686.1"/>
    </source>
</evidence>
<dbReference type="PROSITE" id="PS51421">
    <property type="entry name" value="RAS"/>
    <property type="match status" value="1"/>
</dbReference>
<organism evidence="5">
    <name type="scientific">Aureococcus anophagefferens</name>
    <name type="common">Harmful bloom alga</name>
    <dbReference type="NCBI Taxonomy" id="44056"/>
    <lineage>
        <taxon>Eukaryota</taxon>
        <taxon>Sar</taxon>
        <taxon>Stramenopiles</taxon>
        <taxon>Ochrophyta</taxon>
        <taxon>Pelagophyceae</taxon>
        <taxon>Pelagomonadales</taxon>
        <taxon>Pelagomonadaceae</taxon>
        <taxon>Aureococcus</taxon>
    </lineage>
</organism>
<dbReference type="SMART" id="SM00174">
    <property type="entry name" value="RHO"/>
    <property type="match status" value="1"/>
</dbReference>
<dbReference type="SMART" id="SM00173">
    <property type="entry name" value="RAS"/>
    <property type="match status" value="1"/>
</dbReference>
<dbReference type="GO" id="GO:0005525">
    <property type="term" value="F:GTP binding"/>
    <property type="evidence" value="ECO:0007669"/>
    <property type="project" value="UniProtKB-KW"/>
</dbReference>
<dbReference type="SUPFAM" id="SSF52540">
    <property type="entry name" value="P-loop containing nucleoside triphosphate hydrolases"/>
    <property type="match status" value="1"/>
</dbReference>
<sequence>MADKKSRMVIRILMIGDSSVGKTSLVVRYDEDTFSTKYMTTIGVDYRDKFVTIDDQNVKLQIWDTAGQERFRSLTANFFGKADGFVVCYDVASSASFDHVRSWVGDINRHKRGEVDVALCGCKCDVPADKRQVPEADAAALADEYGVDHYEASAKTNVNVATAFEELAAKIVRRKLQTAASSDAGAPGGGANLVISPDDAKPKKCACG</sequence>
<evidence type="ECO:0000256" key="3">
    <source>
        <dbReference type="ARBA" id="ARBA00023288"/>
    </source>
</evidence>
<accession>F0Y0T6</accession>
<dbReference type="GO" id="GO:0003924">
    <property type="term" value="F:GTPase activity"/>
    <property type="evidence" value="ECO:0007669"/>
    <property type="project" value="InterPro"/>
</dbReference>
<dbReference type="InterPro" id="IPR005225">
    <property type="entry name" value="Small_GTP-bd"/>
</dbReference>
<dbReference type="InterPro" id="IPR050227">
    <property type="entry name" value="Rab"/>
</dbReference>
<dbReference type="NCBIfam" id="TIGR00231">
    <property type="entry name" value="small_GTP"/>
    <property type="match status" value="1"/>
</dbReference>
<dbReference type="Proteomes" id="UP000002729">
    <property type="component" value="Unassembled WGS sequence"/>
</dbReference>
<dbReference type="SMART" id="SM00175">
    <property type="entry name" value="RAB"/>
    <property type="match status" value="1"/>
</dbReference>
<keyword evidence="1" id="KW-0547">Nucleotide-binding</keyword>
<dbReference type="SMART" id="SM00176">
    <property type="entry name" value="RAN"/>
    <property type="match status" value="1"/>
</dbReference>
<dbReference type="AlphaFoldDB" id="F0Y0T6"/>
<dbReference type="PANTHER" id="PTHR47977">
    <property type="entry name" value="RAS-RELATED PROTEIN RAB"/>
    <property type="match status" value="1"/>
</dbReference>
<dbReference type="PROSITE" id="PS51420">
    <property type="entry name" value="RHO"/>
    <property type="match status" value="1"/>
</dbReference>
<evidence type="ECO:0000256" key="1">
    <source>
        <dbReference type="ARBA" id="ARBA00022741"/>
    </source>
</evidence>
<keyword evidence="2" id="KW-0342">GTP-binding</keyword>
<dbReference type="InParanoid" id="F0Y0T6"/>
<gene>
    <name evidence="4" type="ORF">AURANDRAFT_69665</name>
</gene>
<dbReference type="GeneID" id="20227654"/>
<evidence type="ECO:0000313" key="5">
    <source>
        <dbReference type="Proteomes" id="UP000002729"/>
    </source>
</evidence>
<name>F0Y0T6_AURAN</name>
<reference evidence="4 5" key="1">
    <citation type="journal article" date="2011" name="Proc. Natl. Acad. Sci. U.S.A.">
        <title>Niche of harmful alga Aureococcus anophagefferens revealed through ecogenomics.</title>
        <authorList>
            <person name="Gobler C.J."/>
            <person name="Berry D.L."/>
            <person name="Dyhrman S.T."/>
            <person name="Wilhelm S.W."/>
            <person name="Salamov A."/>
            <person name="Lobanov A.V."/>
            <person name="Zhang Y."/>
            <person name="Collier J.L."/>
            <person name="Wurch L.L."/>
            <person name="Kustka A.B."/>
            <person name="Dill B.D."/>
            <person name="Shah M."/>
            <person name="VerBerkmoes N.C."/>
            <person name="Kuo A."/>
            <person name="Terry A."/>
            <person name="Pangilinan J."/>
            <person name="Lindquist E.A."/>
            <person name="Lucas S."/>
            <person name="Paulsen I.T."/>
            <person name="Hattenrath-Lehmann T.K."/>
            <person name="Talmage S.C."/>
            <person name="Walker E.A."/>
            <person name="Koch F."/>
            <person name="Burson A.M."/>
            <person name="Marcoval M.A."/>
            <person name="Tang Y.Z."/>
            <person name="Lecleir G.R."/>
            <person name="Coyne K.J."/>
            <person name="Berg G.M."/>
            <person name="Bertrand E.M."/>
            <person name="Saito M.A."/>
            <person name="Gladyshev V.N."/>
            <person name="Grigoriev I.V."/>
        </authorList>
    </citation>
    <scope>NUCLEOTIDE SEQUENCE [LARGE SCALE GENOMIC DNA]</scope>
    <source>
        <strain evidence="5">CCMP 1984</strain>
    </source>
</reference>